<dbReference type="RefSeq" id="WP_104428437.1">
    <property type="nucleotide sequence ID" value="NZ_PTIZ01000003.1"/>
</dbReference>
<keyword evidence="4" id="KW-0449">Lipoprotein</keyword>
<dbReference type="EMBL" id="PTIZ01000003">
    <property type="protein sequence ID" value="PPK76662.1"/>
    <property type="molecule type" value="Genomic_DNA"/>
</dbReference>
<evidence type="ECO:0000313" key="4">
    <source>
        <dbReference type="EMBL" id="PPK76662.1"/>
    </source>
</evidence>
<organism evidence="4 5">
    <name type="scientific">Methylobacter tundripaludum</name>
    <dbReference type="NCBI Taxonomy" id="173365"/>
    <lineage>
        <taxon>Bacteria</taxon>
        <taxon>Pseudomonadati</taxon>
        <taxon>Pseudomonadota</taxon>
        <taxon>Gammaproteobacteria</taxon>
        <taxon>Methylococcales</taxon>
        <taxon>Methylococcaceae</taxon>
        <taxon>Methylobacter</taxon>
    </lineage>
</organism>
<proteinExistence type="inferred from homology"/>
<name>A0A2S6HGR8_9GAMM</name>
<protein>
    <submittedName>
        <fullName evidence="4">Phospholipid-binding lipoprotein MlaA</fullName>
    </submittedName>
</protein>
<keyword evidence="2" id="KW-0732">Signal</keyword>
<dbReference type="GO" id="GO:0120010">
    <property type="term" value="P:intermembrane phospholipid transfer"/>
    <property type="evidence" value="ECO:0007669"/>
    <property type="project" value="TreeGrafter"/>
</dbReference>
<reference evidence="4 5" key="1">
    <citation type="submission" date="2018-02" db="EMBL/GenBank/DDBJ databases">
        <title>Subsurface microbial communities from deep shales in Ohio and West Virginia, USA.</title>
        <authorList>
            <person name="Wrighton K."/>
        </authorList>
    </citation>
    <scope>NUCLEOTIDE SEQUENCE [LARGE SCALE GENOMIC DNA]</scope>
    <source>
        <strain evidence="4 5">OWC-DMM</strain>
    </source>
</reference>
<gene>
    <name evidence="4" type="ORF">B0F87_103269</name>
</gene>
<dbReference type="GO" id="GO:0016020">
    <property type="term" value="C:membrane"/>
    <property type="evidence" value="ECO:0007669"/>
    <property type="project" value="InterPro"/>
</dbReference>
<evidence type="ECO:0000256" key="3">
    <source>
        <dbReference type="SAM" id="MobiDB-lite"/>
    </source>
</evidence>
<dbReference type="PANTHER" id="PTHR30035">
    <property type="entry name" value="LIPOPROTEIN VACJ-RELATED"/>
    <property type="match status" value="1"/>
</dbReference>
<evidence type="ECO:0000256" key="1">
    <source>
        <dbReference type="ARBA" id="ARBA00010634"/>
    </source>
</evidence>
<comment type="similarity">
    <text evidence="1">Belongs to the MlaA family.</text>
</comment>
<comment type="caution">
    <text evidence="4">The sequence shown here is derived from an EMBL/GenBank/DDBJ whole genome shotgun (WGS) entry which is preliminary data.</text>
</comment>
<dbReference type="PROSITE" id="PS51257">
    <property type="entry name" value="PROKAR_LIPOPROTEIN"/>
    <property type="match status" value="1"/>
</dbReference>
<sequence length="326" mass="34942">MNRPHNGKRSVKMQQTFSGILIGAALALSGCATTGVVEQPTVANKTDPYENFNRKMFGFNDHVDNYVAEPISNAYKWITPQFMQTGVFNFFNNLKNVNVVINDVLQAKFSQSAEDTGRLAINSTVGLGGLFDVAKHVGLEQNEEDFDQTLAVWGVPQGSYLVLPLLGPSTARGIPGAVFDTAANPASYVGMPVQLVSMLNARASAEGALKFIDEAALDPYVFTRESFLQWRNNLATDGKAEASDVDGLDDEALDGDKGVASGQGSSGDVNAGNKAGLALSLDANTKEIRQVSHSFSSVAQSFDNTAKSFEDAGTKVDAFKKSKRLR</sequence>
<evidence type="ECO:0000256" key="2">
    <source>
        <dbReference type="ARBA" id="ARBA00022729"/>
    </source>
</evidence>
<dbReference type="Pfam" id="PF04333">
    <property type="entry name" value="MlaA"/>
    <property type="match status" value="1"/>
</dbReference>
<evidence type="ECO:0000313" key="5">
    <source>
        <dbReference type="Proteomes" id="UP000240010"/>
    </source>
</evidence>
<dbReference type="InterPro" id="IPR007428">
    <property type="entry name" value="MlaA"/>
</dbReference>
<feature type="compositionally biased region" description="Acidic residues" evidence="3">
    <location>
        <begin position="243"/>
        <end position="253"/>
    </location>
</feature>
<dbReference type="PANTHER" id="PTHR30035:SF3">
    <property type="entry name" value="INTERMEMBRANE PHOSPHOLIPID TRANSPORT SYSTEM LIPOPROTEIN MLAA"/>
    <property type="match status" value="1"/>
</dbReference>
<dbReference type="Proteomes" id="UP000240010">
    <property type="component" value="Unassembled WGS sequence"/>
</dbReference>
<feature type="region of interest" description="Disordered" evidence="3">
    <location>
        <begin position="239"/>
        <end position="268"/>
    </location>
</feature>
<accession>A0A2S6HGR8</accession>
<dbReference type="AlphaFoldDB" id="A0A2S6HGR8"/>
<dbReference type="PRINTS" id="PR01805">
    <property type="entry name" value="VACJLIPOPROT"/>
</dbReference>